<dbReference type="InterPro" id="IPR013783">
    <property type="entry name" value="Ig-like_fold"/>
</dbReference>
<dbReference type="CDD" id="cd00063">
    <property type="entry name" value="FN3"/>
    <property type="match status" value="2"/>
</dbReference>
<dbReference type="AlphaFoldDB" id="A0A3F2RBM2"/>
<evidence type="ECO:0000313" key="6">
    <source>
        <dbReference type="Proteomes" id="UP000284657"/>
    </source>
</evidence>
<organism evidence="4 5">
    <name type="scientific">Phytophthora kernoviae</name>
    <dbReference type="NCBI Taxonomy" id="325452"/>
    <lineage>
        <taxon>Eukaryota</taxon>
        <taxon>Sar</taxon>
        <taxon>Stramenopiles</taxon>
        <taxon>Oomycota</taxon>
        <taxon>Peronosporomycetes</taxon>
        <taxon>Peronosporales</taxon>
        <taxon>Peronosporaceae</taxon>
        <taxon>Phytophthora</taxon>
    </lineage>
</organism>
<evidence type="ECO:0000313" key="4">
    <source>
        <dbReference type="EMBL" id="RLN51881.1"/>
    </source>
</evidence>
<evidence type="ECO:0000313" key="5">
    <source>
        <dbReference type="Proteomes" id="UP000277300"/>
    </source>
</evidence>
<dbReference type="EMBL" id="MBDO02000852">
    <property type="protein sequence ID" value="RLN51881.1"/>
    <property type="molecule type" value="Genomic_DNA"/>
</dbReference>
<feature type="domain" description="Fibronectin type-III" evidence="2">
    <location>
        <begin position="36"/>
        <end position="136"/>
    </location>
</feature>
<reference evidence="5 6" key="1">
    <citation type="submission" date="2018-07" db="EMBL/GenBank/DDBJ databases">
        <title>Genome sequencing of oomycete isolates from Chile give support for New Zealand origin for Phytophthora kernoviae and make available the first Nothophytophthora sp. genome.</title>
        <authorList>
            <person name="Studholme D.J."/>
            <person name="Sanfuentes E."/>
            <person name="Panda P."/>
            <person name="Hill R."/>
            <person name="Sambles C."/>
            <person name="Grant M."/>
            <person name="Williams N.M."/>
            <person name="Mcdougal R.L."/>
        </authorList>
    </citation>
    <scope>NUCLEOTIDE SEQUENCE [LARGE SCALE GENOMIC DNA]</scope>
    <source>
        <strain evidence="4">Chile6</strain>
        <strain evidence="3">Chile7</strain>
    </source>
</reference>
<dbReference type="SMART" id="SM00060">
    <property type="entry name" value="FN3"/>
    <property type="match status" value="2"/>
</dbReference>
<dbReference type="EMBL" id="MBAD02002530">
    <property type="protein sequence ID" value="RLN46909.1"/>
    <property type="molecule type" value="Genomic_DNA"/>
</dbReference>
<evidence type="ECO:0000256" key="1">
    <source>
        <dbReference type="ARBA" id="ARBA00022737"/>
    </source>
</evidence>
<dbReference type="PANTHER" id="PTHR13817:SF73">
    <property type="entry name" value="FIBRONECTIN TYPE-III DOMAIN-CONTAINING PROTEIN"/>
    <property type="match status" value="1"/>
</dbReference>
<sequence length="284" mass="30143">MGYRFGIHVPEFRPRGVDEWHECPIPADHFIPHESSPTQVMLGVTSSTMLTVGWAPPTDDGGDTVSGYIVQWDVTASFDSLAVAASTTAVVSDAAQRSYTITLLTPGTRYYVRVFAKNLEGKGTPQTSTPASLQPATTRSGKPNSLAVAATAMVGQLQVVWQPPRVPAHGIPCAGTLLAPQSCPILGGLDMVFGGVNLESYLVQYAESSDFSLAIETSATTTSVIITGLESGKTYYVRVLTVNTQGLNSDFCSRANAQNLLCPDHLVLQDGSVVTGDFIYAAPQ</sequence>
<evidence type="ECO:0000313" key="3">
    <source>
        <dbReference type="EMBL" id="RLN46909.1"/>
    </source>
</evidence>
<gene>
    <name evidence="3" type="ORF">BBJ29_009623</name>
    <name evidence="4" type="ORF">BBP00_00009778</name>
</gene>
<dbReference type="InterPro" id="IPR050964">
    <property type="entry name" value="Striated_Muscle_Regulatory"/>
</dbReference>
<dbReference type="SUPFAM" id="SSF49265">
    <property type="entry name" value="Fibronectin type III"/>
    <property type="match status" value="2"/>
</dbReference>
<dbReference type="PANTHER" id="PTHR13817">
    <property type="entry name" value="TITIN"/>
    <property type="match status" value="1"/>
</dbReference>
<accession>A0A3F2RBM2</accession>
<dbReference type="PRINTS" id="PR00014">
    <property type="entry name" value="FNTYPEIII"/>
</dbReference>
<dbReference type="InterPro" id="IPR036116">
    <property type="entry name" value="FN3_sf"/>
</dbReference>
<dbReference type="Pfam" id="PF00041">
    <property type="entry name" value="fn3"/>
    <property type="match status" value="2"/>
</dbReference>
<evidence type="ECO:0000259" key="2">
    <source>
        <dbReference type="PROSITE" id="PS50853"/>
    </source>
</evidence>
<dbReference type="PROSITE" id="PS50853">
    <property type="entry name" value="FN3"/>
    <property type="match status" value="2"/>
</dbReference>
<dbReference type="OrthoDB" id="504170at2759"/>
<protein>
    <recommendedName>
        <fullName evidence="2">Fibronectin type-III domain-containing protein</fullName>
    </recommendedName>
</protein>
<dbReference type="Gene3D" id="2.60.40.10">
    <property type="entry name" value="Immunoglobulins"/>
    <property type="match status" value="2"/>
</dbReference>
<dbReference type="InterPro" id="IPR003961">
    <property type="entry name" value="FN3_dom"/>
</dbReference>
<feature type="domain" description="Fibronectin type-III" evidence="2">
    <location>
        <begin position="142"/>
        <end position="264"/>
    </location>
</feature>
<proteinExistence type="predicted"/>
<keyword evidence="1" id="KW-0677">Repeat</keyword>
<comment type="caution">
    <text evidence="4">The sequence shown here is derived from an EMBL/GenBank/DDBJ whole genome shotgun (WGS) entry which is preliminary data.</text>
</comment>
<dbReference type="Proteomes" id="UP000277300">
    <property type="component" value="Unassembled WGS sequence"/>
</dbReference>
<name>A0A3F2RBM2_9STRA</name>
<dbReference type="Proteomes" id="UP000284657">
    <property type="component" value="Unassembled WGS sequence"/>
</dbReference>